<comment type="subcellular location">
    <subcellularLocation>
        <location evidence="1">Cell membrane</location>
        <topology evidence="1">Multi-pass membrane protein</topology>
    </subcellularLocation>
</comment>
<keyword evidence="4 7" id="KW-0812">Transmembrane</keyword>
<evidence type="ECO:0000256" key="4">
    <source>
        <dbReference type="ARBA" id="ARBA00022692"/>
    </source>
</evidence>
<feature type="domain" description="Type II secretion system protein GspF" evidence="8">
    <location>
        <begin position="267"/>
        <end position="388"/>
    </location>
</feature>
<keyword evidence="6 7" id="KW-0472">Membrane</keyword>
<protein>
    <submittedName>
        <fullName evidence="9">Type II secretion system F family protein</fullName>
    </submittedName>
</protein>
<dbReference type="PANTHER" id="PTHR30012">
    <property type="entry name" value="GENERAL SECRETION PATHWAY PROTEIN"/>
    <property type="match status" value="1"/>
</dbReference>
<reference evidence="9" key="1">
    <citation type="submission" date="2023-05" db="EMBL/GenBank/DDBJ databases">
        <title>Anaerotaeda fermentans gen. nov., sp. nov., a novel anaerobic planctomycete of the new family within the order Sedimentisphaerales isolated from Taman Peninsula, Russia.</title>
        <authorList>
            <person name="Khomyakova M.A."/>
            <person name="Merkel A.Y."/>
            <person name="Slobodkin A.I."/>
        </authorList>
    </citation>
    <scope>NUCLEOTIDE SEQUENCE</scope>
    <source>
        <strain evidence="9">M17dextr</strain>
    </source>
</reference>
<keyword evidence="10" id="KW-1185">Reference proteome</keyword>
<evidence type="ECO:0000256" key="1">
    <source>
        <dbReference type="ARBA" id="ARBA00004651"/>
    </source>
</evidence>
<evidence type="ECO:0000256" key="7">
    <source>
        <dbReference type="SAM" id="Phobius"/>
    </source>
</evidence>
<evidence type="ECO:0000256" key="6">
    <source>
        <dbReference type="ARBA" id="ARBA00023136"/>
    </source>
</evidence>
<proteinExistence type="inferred from homology"/>
<keyword evidence="5 7" id="KW-1133">Transmembrane helix</keyword>
<comment type="similarity">
    <text evidence="2">Belongs to the GSP F family.</text>
</comment>
<evidence type="ECO:0000256" key="5">
    <source>
        <dbReference type="ARBA" id="ARBA00022989"/>
    </source>
</evidence>
<feature type="transmembrane region" description="Helical" evidence="7">
    <location>
        <begin position="364"/>
        <end position="387"/>
    </location>
</feature>
<dbReference type="Gene3D" id="1.20.81.30">
    <property type="entry name" value="Type II secretion system (T2SS), domain F"/>
    <property type="match status" value="2"/>
</dbReference>
<gene>
    <name evidence="9" type="ORF">QJ522_15980</name>
</gene>
<dbReference type="Pfam" id="PF00482">
    <property type="entry name" value="T2SSF"/>
    <property type="match status" value="2"/>
</dbReference>
<dbReference type="EMBL" id="JASCXX010000022">
    <property type="protein sequence ID" value="MDI6450556.1"/>
    <property type="molecule type" value="Genomic_DNA"/>
</dbReference>
<dbReference type="InterPro" id="IPR042094">
    <property type="entry name" value="T2SS_GspF_sf"/>
</dbReference>
<organism evidence="9 10">
    <name type="scientific">Anaerobaca lacustris</name>
    <dbReference type="NCBI Taxonomy" id="3044600"/>
    <lineage>
        <taxon>Bacteria</taxon>
        <taxon>Pseudomonadati</taxon>
        <taxon>Planctomycetota</taxon>
        <taxon>Phycisphaerae</taxon>
        <taxon>Sedimentisphaerales</taxon>
        <taxon>Anaerobacaceae</taxon>
        <taxon>Anaerobaca</taxon>
    </lineage>
</organism>
<feature type="transmembrane region" description="Helical" evidence="7">
    <location>
        <begin position="214"/>
        <end position="234"/>
    </location>
</feature>
<evidence type="ECO:0000313" key="10">
    <source>
        <dbReference type="Proteomes" id="UP001431776"/>
    </source>
</evidence>
<dbReference type="AlphaFoldDB" id="A0AAW6U4Q0"/>
<dbReference type="InterPro" id="IPR003004">
    <property type="entry name" value="GspF/PilC"/>
</dbReference>
<name>A0AAW6U4Q0_9BACT</name>
<evidence type="ECO:0000256" key="3">
    <source>
        <dbReference type="ARBA" id="ARBA00022475"/>
    </source>
</evidence>
<comment type="caution">
    <text evidence="9">The sequence shown here is derived from an EMBL/GenBank/DDBJ whole genome shotgun (WGS) entry which is preliminary data.</text>
</comment>
<dbReference type="InterPro" id="IPR018076">
    <property type="entry name" value="T2SS_GspF_dom"/>
</dbReference>
<dbReference type="GO" id="GO:0005886">
    <property type="term" value="C:plasma membrane"/>
    <property type="evidence" value="ECO:0007669"/>
    <property type="project" value="UniProtKB-SubCell"/>
</dbReference>
<feature type="domain" description="Type II secretion system protein GspF" evidence="8">
    <location>
        <begin position="64"/>
        <end position="185"/>
    </location>
</feature>
<evidence type="ECO:0000259" key="8">
    <source>
        <dbReference type="Pfam" id="PF00482"/>
    </source>
</evidence>
<evidence type="ECO:0000313" key="9">
    <source>
        <dbReference type="EMBL" id="MDI6450556.1"/>
    </source>
</evidence>
<evidence type="ECO:0000256" key="2">
    <source>
        <dbReference type="ARBA" id="ARBA00005745"/>
    </source>
</evidence>
<feature type="transmembrane region" description="Helical" evidence="7">
    <location>
        <begin position="162"/>
        <end position="184"/>
    </location>
</feature>
<dbReference type="RefSeq" id="WP_349245967.1">
    <property type="nucleotide sequence ID" value="NZ_JASCXX010000022.1"/>
</dbReference>
<accession>A0AAW6U4Q0</accession>
<dbReference type="PRINTS" id="PR00812">
    <property type="entry name" value="BCTERIALGSPF"/>
</dbReference>
<keyword evidence="3" id="KW-1003">Cell membrane</keyword>
<sequence length="400" mass="43183">MATFKYNALTAGGRLMTGTIEAPSSQEADAALREMGLTVNSIEKGRTEQPKTAIGRNEFLLFNQQLASITKAGIPLERGLRELAQDITSKSMRKLVEEIAADLEAGMGIEEAFQKRQGAFPPLYGRILKAGVETGRLTEMLTSLNRHLELASHTRRIIFEAVSYPAVVFVLAAIIITLVFTYIVPQFQGVLEEMIGGRINPVTQGVLDLARNVVPFWTGVAVFVAVVVGLFVALSASPAGRRIKEGFLLHVPVIGRLWHNSVLSRMAEAMALLVGAGCDMPECLRLGAVAAGSERLLLDSERLAAQIEKGANFMEAGHDAGMLPRLFLYSVQLGAQRNELPDNLHSLADMYADQARAGQSRLQVVLLPMMLVVVGGFLGVTILAMFLPMIQVVTSLSAAG</sequence>
<dbReference type="Proteomes" id="UP001431776">
    <property type="component" value="Unassembled WGS sequence"/>
</dbReference>
<dbReference type="PANTHER" id="PTHR30012:SF0">
    <property type="entry name" value="TYPE II SECRETION SYSTEM PROTEIN F-RELATED"/>
    <property type="match status" value="1"/>
</dbReference>